<comment type="catalytic activity">
    <reaction evidence="12">
        <text>a quinone + succinate = fumarate + a quinol</text>
        <dbReference type="Rhea" id="RHEA:40523"/>
        <dbReference type="ChEBI" id="CHEBI:24646"/>
        <dbReference type="ChEBI" id="CHEBI:29806"/>
        <dbReference type="ChEBI" id="CHEBI:30031"/>
        <dbReference type="ChEBI" id="CHEBI:132124"/>
        <dbReference type="EC" id="1.3.5.1"/>
    </reaction>
</comment>
<dbReference type="GO" id="GO:0051539">
    <property type="term" value="F:4 iron, 4 sulfur cluster binding"/>
    <property type="evidence" value="ECO:0007669"/>
    <property type="project" value="UniProtKB-KW"/>
</dbReference>
<dbReference type="EC" id="1.3.5.1" evidence="12"/>
<dbReference type="InterPro" id="IPR004489">
    <property type="entry name" value="Succ_DH/fum_Rdtase_Fe-S"/>
</dbReference>
<name>A0A6J4L1H1_9BACT</name>
<dbReference type="GO" id="GO:0046872">
    <property type="term" value="F:metal ion binding"/>
    <property type="evidence" value="ECO:0007669"/>
    <property type="project" value="UniProtKB-KW"/>
</dbReference>
<dbReference type="NCBIfam" id="TIGR00384">
    <property type="entry name" value="dhsB"/>
    <property type="match status" value="1"/>
</dbReference>
<organism evidence="16">
    <name type="scientific">uncultured Gemmatimonadota bacterium</name>
    <dbReference type="NCBI Taxonomy" id="203437"/>
    <lineage>
        <taxon>Bacteria</taxon>
        <taxon>Pseudomonadati</taxon>
        <taxon>Gemmatimonadota</taxon>
        <taxon>environmental samples</taxon>
    </lineage>
</organism>
<dbReference type="EMBL" id="CADCTW010000095">
    <property type="protein sequence ID" value="CAA9321522.1"/>
    <property type="molecule type" value="Genomic_DNA"/>
</dbReference>
<evidence type="ECO:0000259" key="15">
    <source>
        <dbReference type="PROSITE" id="PS51379"/>
    </source>
</evidence>
<accession>A0A6J4L1H1</accession>
<feature type="region of interest" description="Disordered" evidence="13">
    <location>
        <begin position="1"/>
        <end position="44"/>
    </location>
</feature>
<dbReference type="InterPro" id="IPR050573">
    <property type="entry name" value="SDH/FRD_Iron-Sulfur"/>
</dbReference>
<dbReference type="Gene3D" id="3.10.20.30">
    <property type="match status" value="1"/>
</dbReference>
<feature type="domain" description="2Fe-2S ferredoxin-type" evidence="14">
    <location>
        <begin position="50"/>
        <end position="138"/>
    </location>
</feature>
<evidence type="ECO:0000256" key="11">
    <source>
        <dbReference type="ARBA" id="ARBA00066269"/>
    </source>
</evidence>
<evidence type="ECO:0000256" key="7">
    <source>
        <dbReference type="ARBA" id="ARBA00023002"/>
    </source>
</evidence>
<dbReference type="SUPFAM" id="SSF54292">
    <property type="entry name" value="2Fe-2S ferredoxin-like"/>
    <property type="match status" value="1"/>
</dbReference>
<dbReference type="GO" id="GO:0008177">
    <property type="term" value="F:succinate dehydrogenase (quinone) activity"/>
    <property type="evidence" value="ECO:0007669"/>
    <property type="project" value="UniProtKB-EC"/>
</dbReference>
<dbReference type="SUPFAM" id="SSF46548">
    <property type="entry name" value="alpha-helical ferredoxin"/>
    <property type="match status" value="1"/>
</dbReference>
<keyword evidence="10 12" id="KW-0003">3Fe-4S</keyword>
<sequence length="281" mass="30997">MKAETEGTGGAKRDSTTADASSAGAAAANAKAPAQKPVPAPKAGGGLKPVTVRVFRFNPETDAEPKYLEFQVQVDPTDRVLDALNAIKWYQDGTLTYRRSCAHGICGSDAMRINGVNRLACKVLIRDVGDRVTVEPMMGFRVKKDLVVDMEPFFAQYRSVLPYFINDGRTTERERLQSIDDREKFDDTTKCILCAACTTSCPSFWANENFVGPAAIVNAHRFIFDSRDSAAGERLSILNDREGVWRCRTIFNCTEACPREIRITKAIGEVKKAILYGTARV</sequence>
<dbReference type="NCBIfam" id="NF004616">
    <property type="entry name" value="PRK05950.1"/>
    <property type="match status" value="1"/>
</dbReference>
<evidence type="ECO:0000256" key="9">
    <source>
        <dbReference type="ARBA" id="ARBA00023014"/>
    </source>
</evidence>
<comment type="similarity">
    <text evidence="2 12">Belongs to the succinate dehydrogenase/fumarate reductase iron-sulfur protein family.</text>
</comment>
<evidence type="ECO:0000256" key="1">
    <source>
        <dbReference type="ARBA" id="ARBA00004894"/>
    </source>
</evidence>
<dbReference type="PANTHER" id="PTHR11921:SF29">
    <property type="entry name" value="SUCCINATE DEHYDROGENASE [UBIQUINONE] IRON-SULFUR SUBUNIT, MITOCHONDRIAL"/>
    <property type="match status" value="1"/>
</dbReference>
<comment type="subunit">
    <text evidence="11">Part of an enzyme complex containing three subunits: a flavoprotein (frdA), an iron-sulfur protein (frdB), and diheme cytochrome b (frdC).</text>
</comment>
<evidence type="ECO:0000256" key="13">
    <source>
        <dbReference type="SAM" id="MobiDB-lite"/>
    </source>
</evidence>
<dbReference type="PROSITE" id="PS51085">
    <property type="entry name" value="2FE2S_FER_2"/>
    <property type="match status" value="1"/>
</dbReference>
<evidence type="ECO:0000256" key="5">
    <source>
        <dbReference type="ARBA" id="ARBA00022714"/>
    </source>
</evidence>
<proteinExistence type="inferred from homology"/>
<dbReference type="GO" id="GO:0051538">
    <property type="term" value="F:3 iron, 4 sulfur cluster binding"/>
    <property type="evidence" value="ECO:0007669"/>
    <property type="project" value="UniProtKB-KW"/>
</dbReference>
<evidence type="ECO:0000259" key="14">
    <source>
        <dbReference type="PROSITE" id="PS51085"/>
    </source>
</evidence>
<dbReference type="InterPro" id="IPR001041">
    <property type="entry name" value="2Fe-2S_ferredoxin-type"/>
</dbReference>
<dbReference type="Gene3D" id="1.10.1060.10">
    <property type="entry name" value="Alpha-helical ferredoxin"/>
    <property type="match status" value="1"/>
</dbReference>
<dbReference type="Pfam" id="PF13237">
    <property type="entry name" value="Fer4_10"/>
    <property type="match status" value="1"/>
</dbReference>
<evidence type="ECO:0000256" key="12">
    <source>
        <dbReference type="RuleBase" id="RU361237"/>
    </source>
</evidence>
<comment type="cofactor">
    <cofactor evidence="12">
        <name>[3Fe-4S] cluster</name>
        <dbReference type="ChEBI" id="CHEBI:21137"/>
    </cofactor>
    <text evidence="12">Binds 1 [3Fe-4S] cluster.</text>
</comment>
<dbReference type="InterPro" id="IPR009051">
    <property type="entry name" value="Helical_ferredxn"/>
</dbReference>
<dbReference type="GO" id="GO:0009055">
    <property type="term" value="F:electron transfer activity"/>
    <property type="evidence" value="ECO:0007669"/>
    <property type="project" value="InterPro"/>
</dbReference>
<dbReference type="InterPro" id="IPR012675">
    <property type="entry name" value="Beta-grasp_dom_sf"/>
</dbReference>
<keyword evidence="6 12" id="KW-0479">Metal-binding</keyword>
<feature type="compositionally biased region" description="Low complexity" evidence="13">
    <location>
        <begin position="18"/>
        <end position="37"/>
    </location>
</feature>
<dbReference type="GO" id="GO:0051537">
    <property type="term" value="F:2 iron, 2 sulfur cluster binding"/>
    <property type="evidence" value="ECO:0007669"/>
    <property type="project" value="UniProtKB-KW"/>
</dbReference>
<feature type="domain" description="4Fe-4S ferredoxin-type" evidence="15">
    <location>
        <begin position="181"/>
        <end position="211"/>
    </location>
</feature>
<keyword evidence="7 16" id="KW-0560">Oxidoreductase</keyword>
<feature type="compositionally biased region" description="Basic and acidic residues" evidence="13">
    <location>
        <begin position="1"/>
        <end position="16"/>
    </location>
</feature>
<dbReference type="InterPro" id="IPR017900">
    <property type="entry name" value="4Fe4S_Fe_S_CS"/>
</dbReference>
<evidence type="ECO:0000256" key="4">
    <source>
        <dbReference type="ARBA" id="ARBA00022532"/>
    </source>
</evidence>
<dbReference type="InterPro" id="IPR017896">
    <property type="entry name" value="4Fe4S_Fe-S-bd"/>
</dbReference>
<dbReference type="PROSITE" id="PS51379">
    <property type="entry name" value="4FE4S_FER_2"/>
    <property type="match status" value="1"/>
</dbReference>
<protein>
    <recommendedName>
        <fullName evidence="12">Succinate dehydrogenase iron-sulfur subunit</fullName>
        <ecNumber evidence="12">1.3.5.1</ecNumber>
    </recommendedName>
</protein>
<keyword evidence="9 12" id="KW-0411">Iron-sulfur</keyword>
<comment type="pathway">
    <text evidence="1">Carbohydrate metabolism; tricarboxylic acid cycle; fumarate from succinate (bacterial route): step 1/1.</text>
</comment>
<keyword evidence="4" id="KW-0816">Tricarboxylic acid cycle</keyword>
<comment type="cofactor">
    <cofactor evidence="12">
        <name>[2Fe-2S] cluster</name>
        <dbReference type="ChEBI" id="CHEBI:190135"/>
    </cofactor>
    <text evidence="12">Binds 1 [2Fe-2S] cluster.</text>
</comment>
<evidence type="ECO:0000256" key="10">
    <source>
        <dbReference type="ARBA" id="ARBA00023291"/>
    </source>
</evidence>
<dbReference type="GO" id="GO:0022904">
    <property type="term" value="P:respiratory electron transport chain"/>
    <property type="evidence" value="ECO:0007669"/>
    <property type="project" value="TreeGrafter"/>
</dbReference>
<gene>
    <name evidence="16" type="ORF">AVDCRST_MAG68-1951</name>
</gene>
<dbReference type="Pfam" id="PF13085">
    <property type="entry name" value="Fer2_3"/>
    <property type="match status" value="1"/>
</dbReference>
<reference evidence="16" key="1">
    <citation type="submission" date="2020-02" db="EMBL/GenBank/DDBJ databases">
        <authorList>
            <person name="Meier V. D."/>
        </authorList>
    </citation>
    <scope>NUCLEOTIDE SEQUENCE</scope>
    <source>
        <strain evidence="16">AVDCRST_MAG68</strain>
    </source>
</reference>
<dbReference type="GO" id="GO:0006099">
    <property type="term" value="P:tricarboxylic acid cycle"/>
    <property type="evidence" value="ECO:0007669"/>
    <property type="project" value="UniProtKB-KW"/>
</dbReference>
<comment type="cofactor">
    <cofactor evidence="12">
        <name>[4Fe-4S] cluster</name>
        <dbReference type="ChEBI" id="CHEBI:49883"/>
    </cofactor>
    <text evidence="12">Binds 1 [4Fe-4S] cluster.</text>
</comment>
<dbReference type="PANTHER" id="PTHR11921">
    <property type="entry name" value="SUCCINATE DEHYDROGENASE IRON-SULFUR PROTEIN"/>
    <property type="match status" value="1"/>
</dbReference>
<evidence type="ECO:0000313" key="16">
    <source>
        <dbReference type="EMBL" id="CAA9321522.1"/>
    </source>
</evidence>
<dbReference type="AlphaFoldDB" id="A0A6J4L1H1"/>
<dbReference type="InterPro" id="IPR025192">
    <property type="entry name" value="Succ_DH/fum_Rdtase_N"/>
</dbReference>
<dbReference type="InterPro" id="IPR036010">
    <property type="entry name" value="2Fe-2S_ferredoxin-like_sf"/>
</dbReference>
<evidence type="ECO:0000256" key="6">
    <source>
        <dbReference type="ARBA" id="ARBA00022723"/>
    </source>
</evidence>
<keyword evidence="8 12" id="KW-0408">Iron</keyword>
<dbReference type="PROSITE" id="PS00198">
    <property type="entry name" value="4FE4S_FER_1"/>
    <property type="match status" value="1"/>
</dbReference>
<keyword evidence="5 12" id="KW-0001">2Fe-2S</keyword>
<evidence type="ECO:0000256" key="3">
    <source>
        <dbReference type="ARBA" id="ARBA00022485"/>
    </source>
</evidence>
<evidence type="ECO:0000256" key="8">
    <source>
        <dbReference type="ARBA" id="ARBA00023004"/>
    </source>
</evidence>
<evidence type="ECO:0000256" key="2">
    <source>
        <dbReference type="ARBA" id="ARBA00009433"/>
    </source>
</evidence>
<keyword evidence="3 12" id="KW-0004">4Fe-4S</keyword>
<dbReference type="FunFam" id="1.10.1060.10:FF:000003">
    <property type="entry name" value="Succinate dehydrogenase iron-sulfur subunit"/>
    <property type="match status" value="1"/>
</dbReference>